<dbReference type="Proteomes" id="UP000054558">
    <property type="component" value="Unassembled WGS sequence"/>
</dbReference>
<keyword evidence="3" id="KW-1185">Reference proteome</keyword>
<organism evidence="2 3">
    <name type="scientific">Klebsormidium nitens</name>
    <name type="common">Green alga</name>
    <name type="synonym">Ulothrix nitens</name>
    <dbReference type="NCBI Taxonomy" id="105231"/>
    <lineage>
        <taxon>Eukaryota</taxon>
        <taxon>Viridiplantae</taxon>
        <taxon>Streptophyta</taxon>
        <taxon>Klebsormidiophyceae</taxon>
        <taxon>Klebsormidiales</taxon>
        <taxon>Klebsormidiaceae</taxon>
        <taxon>Klebsormidium</taxon>
    </lineage>
</organism>
<dbReference type="Pfam" id="PF04749">
    <property type="entry name" value="PLAC8"/>
    <property type="match status" value="1"/>
</dbReference>
<dbReference type="InterPro" id="IPR006461">
    <property type="entry name" value="PLAC_motif_containing"/>
</dbReference>
<proteinExistence type="predicted"/>
<feature type="region of interest" description="Disordered" evidence="1">
    <location>
        <begin position="192"/>
        <end position="211"/>
    </location>
</feature>
<evidence type="ECO:0000256" key="1">
    <source>
        <dbReference type="SAM" id="MobiDB-lite"/>
    </source>
</evidence>
<sequence length="211" mass="23570">MQADPESDLTPEQRGPSSTLDKLAAEKEETTGAPSHPLPIDDDEPPLQQTMSRADKNVAEAPAADEEGRRPMPKKSDHVAYVEKELKDWHTKWWEVWKDPVTTAYGCCLPCSLAGQNVNRVSDGAQGFWKPFIIECLLLGPVFGWCYTYKWRRQLREQNELKAAPFGDCLTAFLCHQCALCQEQREIKATESGAIQGPTKPTIDRGPSGKL</sequence>
<evidence type="ECO:0000313" key="2">
    <source>
        <dbReference type="EMBL" id="GAQ90624.1"/>
    </source>
</evidence>
<dbReference type="AlphaFoldDB" id="A0A1Y1IIJ9"/>
<evidence type="ECO:0008006" key="4">
    <source>
        <dbReference type="Google" id="ProtNLM"/>
    </source>
</evidence>
<dbReference type="NCBIfam" id="TIGR01571">
    <property type="entry name" value="A_thal_Cys_rich"/>
    <property type="match status" value="1"/>
</dbReference>
<dbReference type="EMBL" id="DF237613">
    <property type="protein sequence ID" value="GAQ90624.1"/>
    <property type="molecule type" value="Genomic_DNA"/>
</dbReference>
<reference evidence="2 3" key="1">
    <citation type="journal article" date="2014" name="Nat. Commun.">
        <title>Klebsormidium flaccidum genome reveals primary factors for plant terrestrial adaptation.</title>
        <authorList>
            <person name="Hori K."/>
            <person name="Maruyama F."/>
            <person name="Fujisawa T."/>
            <person name="Togashi T."/>
            <person name="Yamamoto N."/>
            <person name="Seo M."/>
            <person name="Sato S."/>
            <person name="Yamada T."/>
            <person name="Mori H."/>
            <person name="Tajima N."/>
            <person name="Moriyama T."/>
            <person name="Ikeuchi M."/>
            <person name="Watanabe M."/>
            <person name="Wada H."/>
            <person name="Kobayashi K."/>
            <person name="Saito M."/>
            <person name="Masuda T."/>
            <person name="Sasaki-Sekimoto Y."/>
            <person name="Mashiguchi K."/>
            <person name="Awai K."/>
            <person name="Shimojima M."/>
            <person name="Masuda S."/>
            <person name="Iwai M."/>
            <person name="Nobusawa T."/>
            <person name="Narise T."/>
            <person name="Kondo S."/>
            <person name="Saito H."/>
            <person name="Sato R."/>
            <person name="Murakawa M."/>
            <person name="Ihara Y."/>
            <person name="Oshima-Yamada Y."/>
            <person name="Ohtaka K."/>
            <person name="Satoh M."/>
            <person name="Sonobe K."/>
            <person name="Ishii M."/>
            <person name="Ohtani R."/>
            <person name="Kanamori-Sato M."/>
            <person name="Honoki R."/>
            <person name="Miyazaki D."/>
            <person name="Mochizuki H."/>
            <person name="Umetsu J."/>
            <person name="Higashi K."/>
            <person name="Shibata D."/>
            <person name="Kamiya Y."/>
            <person name="Sato N."/>
            <person name="Nakamura Y."/>
            <person name="Tabata S."/>
            <person name="Ida S."/>
            <person name="Kurokawa K."/>
            <person name="Ohta H."/>
        </authorList>
    </citation>
    <scope>NUCLEOTIDE SEQUENCE [LARGE SCALE GENOMIC DNA]</scope>
    <source>
        <strain evidence="2 3">NIES-2285</strain>
    </source>
</reference>
<name>A0A1Y1IIJ9_KLENI</name>
<protein>
    <recommendedName>
        <fullName evidence="4">PLAC8 family protein</fullName>
    </recommendedName>
</protein>
<feature type="region of interest" description="Disordered" evidence="1">
    <location>
        <begin position="1"/>
        <end position="77"/>
    </location>
</feature>
<dbReference type="OMA" id="DIRYQTY"/>
<feature type="compositionally biased region" description="Basic and acidic residues" evidence="1">
    <location>
        <begin position="66"/>
        <end position="77"/>
    </location>
</feature>
<evidence type="ECO:0000313" key="3">
    <source>
        <dbReference type="Proteomes" id="UP000054558"/>
    </source>
</evidence>
<accession>A0A1Y1IIJ9</accession>
<gene>
    <name evidence="2" type="ORF">KFL_006640040</name>
</gene>
<dbReference type="OrthoDB" id="1045822at2759"/>
<dbReference type="PANTHER" id="PTHR15907">
    <property type="entry name" value="DUF614 FAMILY PROTEIN-RELATED"/>
    <property type="match status" value="1"/>
</dbReference>